<name>A0AA95EYR2_9BACL</name>
<keyword evidence="1" id="KW-1133">Transmembrane helix</keyword>
<accession>A0AA95EYR2</accession>
<evidence type="ECO:0000313" key="4">
    <source>
        <dbReference type="Proteomes" id="UP001178662"/>
    </source>
</evidence>
<dbReference type="Pfam" id="PF09835">
    <property type="entry name" value="DUF2062"/>
    <property type="match status" value="1"/>
</dbReference>
<keyword evidence="1" id="KW-0812">Transmembrane</keyword>
<evidence type="ECO:0000313" key="3">
    <source>
        <dbReference type="EMBL" id="WEK55234.1"/>
    </source>
</evidence>
<dbReference type="AlphaFoldDB" id="A0AA95EYR2"/>
<keyword evidence="4" id="KW-1185">Reference proteome</keyword>
<proteinExistence type="predicted"/>
<evidence type="ECO:0000259" key="2">
    <source>
        <dbReference type="Pfam" id="PF09835"/>
    </source>
</evidence>
<feature type="transmembrane region" description="Helical" evidence="1">
    <location>
        <begin position="51"/>
        <end position="74"/>
    </location>
</feature>
<organism evidence="3 4">
    <name type="scientific">Candidatus Cohnella colombiensis</name>
    <dbReference type="NCBI Taxonomy" id="3121368"/>
    <lineage>
        <taxon>Bacteria</taxon>
        <taxon>Bacillati</taxon>
        <taxon>Bacillota</taxon>
        <taxon>Bacilli</taxon>
        <taxon>Bacillales</taxon>
        <taxon>Paenibacillaceae</taxon>
        <taxon>Cohnella</taxon>
    </lineage>
</organism>
<feature type="domain" description="DUF2062" evidence="2">
    <location>
        <begin position="10"/>
        <end position="149"/>
    </location>
</feature>
<gene>
    <name evidence="3" type="ORF">P0Y55_03985</name>
</gene>
<evidence type="ECO:0000256" key="1">
    <source>
        <dbReference type="SAM" id="Phobius"/>
    </source>
</evidence>
<feature type="transmembrane region" description="Helical" evidence="1">
    <location>
        <begin position="20"/>
        <end position="39"/>
    </location>
</feature>
<dbReference type="InterPro" id="IPR018639">
    <property type="entry name" value="DUF2062"/>
</dbReference>
<reference evidence="3" key="1">
    <citation type="submission" date="2023-03" db="EMBL/GenBank/DDBJ databases">
        <title>Andean soil-derived lignocellulolytic bacterial consortium as a source of novel taxa and putative plastic-active enzymes.</title>
        <authorList>
            <person name="Diaz-Garcia L."/>
            <person name="Chuvochina M."/>
            <person name="Feuerriegel G."/>
            <person name="Bunk B."/>
            <person name="Sproer C."/>
            <person name="Streit W.R."/>
            <person name="Rodriguez L.M."/>
            <person name="Overmann J."/>
            <person name="Jimenez D.J."/>
        </authorList>
    </citation>
    <scope>NUCLEOTIDE SEQUENCE</scope>
    <source>
        <strain evidence="3">MAG 2441</strain>
    </source>
</reference>
<dbReference type="EMBL" id="CP119317">
    <property type="protein sequence ID" value="WEK55234.1"/>
    <property type="molecule type" value="Genomic_DNA"/>
</dbReference>
<keyword evidence="1" id="KW-0472">Membrane</keyword>
<protein>
    <submittedName>
        <fullName evidence="3">DUF2062 domain-containing protein</fullName>
    </submittedName>
</protein>
<sequence>MRKRLHSFRRWLTHKRISLLRAKGGASMVAMGFAIGIAIEMFTLPTLGAAFILIFPLVFLLRASLPAALIGFVLGKVIYIPMMYPNSKVGGWVLPKHISINLPFLSDRINYLLLTNLKLIVGGMINGVILGIICYFPIKWSINAFKANRKEKRRLKHAAALEMNSVLK</sequence>
<feature type="transmembrane region" description="Helical" evidence="1">
    <location>
        <begin position="117"/>
        <end position="138"/>
    </location>
</feature>
<dbReference type="Proteomes" id="UP001178662">
    <property type="component" value="Chromosome"/>
</dbReference>